<feature type="region of interest" description="Disordered" evidence="1">
    <location>
        <begin position="168"/>
        <end position="187"/>
    </location>
</feature>
<dbReference type="Proteomes" id="UP000215335">
    <property type="component" value="Unassembled WGS sequence"/>
</dbReference>
<dbReference type="AlphaFoldDB" id="A0A232FFU7"/>
<feature type="compositionally biased region" description="Basic and acidic residues" evidence="1">
    <location>
        <begin position="135"/>
        <end position="151"/>
    </location>
</feature>
<reference evidence="2 3" key="1">
    <citation type="journal article" date="2017" name="Curr. Biol.">
        <title>The Evolution of Venom by Co-option of Single-Copy Genes.</title>
        <authorList>
            <person name="Martinson E.O."/>
            <person name="Mrinalini"/>
            <person name="Kelkar Y.D."/>
            <person name="Chang C.H."/>
            <person name="Werren J.H."/>
        </authorList>
    </citation>
    <scope>NUCLEOTIDE SEQUENCE [LARGE SCALE GENOMIC DNA]</scope>
    <source>
        <strain evidence="2 3">Alberta</strain>
        <tissue evidence="2">Whole body</tissue>
    </source>
</reference>
<feature type="region of interest" description="Disordered" evidence="1">
    <location>
        <begin position="100"/>
        <end position="151"/>
    </location>
</feature>
<keyword evidence="3" id="KW-1185">Reference proteome</keyword>
<proteinExistence type="predicted"/>
<gene>
    <name evidence="2" type="ORF">TSAR_005258</name>
</gene>
<protein>
    <recommendedName>
        <fullName evidence="4">Thyroid transcription factor 1-associated protein 26</fullName>
    </recommendedName>
</protein>
<dbReference type="InterPro" id="IPR013730">
    <property type="entry name" value="Fyv7/TAP26"/>
</dbReference>
<sequence length="201" mass="24012">MCRYSRNCPTDHRLLRSRDGFILFTVADSSMANRNRSETERGVKQSDRNNAEGSKKPFNKKKYREQKYSNKFKVNQWEEKRKKSILKGFYKDLKKEEKAANFKFSRKSNSENPEDDNSESSNKKAKIPFFSAKQEYLKKKQEKDRKKEELLKAQEERKKALEKYKEKKMQTYKQLSKKTKKGQPVMKGRMELLLEKIQQST</sequence>
<comment type="caution">
    <text evidence="2">The sequence shown here is derived from an EMBL/GenBank/DDBJ whole genome shotgun (WGS) entry which is preliminary data.</text>
</comment>
<name>A0A232FFU7_9HYME</name>
<evidence type="ECO:0000256" key="1">
    <source>
        <dbReference type="SAM" id="MobiDB-lite"/>
    </source>
</evidence>
<accession>A0A232FFU7</accession>
<feature type="region of interest" description="Disordered" evidence="1">
    <location>
        <begin position="32"/>
        <end position="67"/>
    </location>
</feature>
<feature type="compositionally biased region" description="Basic and acidic residues" evidence="1">
    <location>
        <begin position="35"/>
        <end position="55"/>
    </location>
</feature>
<dbReference type="PRINTS" id="PR01854">
    <property type="entry name" value="BR22PROTEIN"/>
</dbReference>
<organism evidence="2 3">
    <name type="scientific">Trichomalopsis sarcophagae</name>
    <dbReference type="NCBI Taxonomy" id="543379"/>
    <lineage>
        <taxon>Eukaryota</taxon>
        <taxon>Metazoa</taxon>
        <taxon>Ecdysozoa</taxon>
        <taxon>Arthropoda</taxon>
        <taxon>Hexapoda</taxon>
        <taxon>Insecta</taxon>
        <taxon>Pterygota</taxon>
        <taxon>Neoptera</taxon>
        <taxon>Endopterygota</taxon>
        <taxon>Hymenoptera</taxon>
        <taxon>Apocrita</taxon>
        <taxon>Proctotrupomorpha</taxon>
        <taxon>Chalcidoidea</taxon>
        <taxon>Pteromalidae</taxon>
        <taxon>Pteromalinae</taxon>
        <taxon>Trichomalopsis</taxon>
    </lineage>
</organism>
<dbReference type="GO" id="GO:0005634">
    <property type="term" value="C:nucleus"/>
    <property type="evidence" value="ECO:0007669"/>
    <property type="project" value="TreeGrafter"/>
</dbReference>
<evidence type="ECO:0008006" key="4">
    <source>
        <dbReference type="Google" id="ProtNLM"/>
    </source>
</evidence>
<dbReference type="Pfam" id="PF08524">
    <property type="entry name" value="rRNA_processing"/>
    <property type="match status" value="1"/>
</dbReference>
<evidence type="ECO:0000313" key="2">
    <source>
        <dbReference type="EMBL" id="OXU29565.1"/>
    </source>
</evidence>
<dbReference type="PANTHER" id="PTHR15657">
    <property type="entry name" value="THYROID TRANSCRIPTION FACTOR 1-ASSOCIATED PROTEIN 26"/>
    <property type="match status" value="1"/>
</dbReference>
<dbReference type="STRING" id="543379.A0A232FFU7"/>
<dbReference type="PANTHER" id="PTHR15657:SF1">
    <property type="entry name" value="THYROID TRANSCRIPTION FACTOR 1-ASSOCIATED PROTEIN 26"/>
    <property type="match status" value="1"/>
</dbReference>
<dbReference type="OrthoDB" id="5377144at2759"/>
<dbReference type="EMBL" id="NNAY01000274">
    <property type="protein sequence ID" value="OXU29565.1"/>
    <property type="molecule type" value="Genomic_DNA"/>
</dbReference>
<evidence type="ECO:0000313" key="3">
    <source>
        <dbReference type="Proteomes" id="UP000215335"/>
    </source>
</evidence>